<comment type="caution">
    <text evidence="1">The sequence shown here is derived from an EMBL/GenBank/DDBJ whole genome shotgun (WGS) entry which is preliminary data.</text>
</comment>
<accession>A0A0P7I5K3</accession>
<gene>
    <name evidence="1" type="ORF">SY89_03069</name>
</gene>
<dbReference type="EMBL" id="LGUC01000001">
    <property type="protein sequence ID" value="KPN32301.1"/>
    <property type="molecule type" value="Genomic_DNA"/>
</dbReference>
<reference evidence="2" key="1">
    <citation type="submission" date="2013-11" db="EMBL/GenBank/DDBJ databases">
        <authorList>
            <person name="Hoang H.T."/>
            <person name="Killian M.L."/>
            <person name="Madson D.M."/>
            <person name="Arruda P.H.E."/>
            <person name="Sun D."/>
            <person name="Schwartz K.J."/>
            <person name="Yoon K."/>
        </authorList>
    </citation>
    <scope>NUCLEOTIDE SEQUENCE [LARGE SCALE GENOMIC DNA]</scope>
    <source>
        <strain evidence="2">CDK2</strain>
    </source>
</reference>
<evidence type="ECO:0000313" key="1">
    <source>
        <dbReference type="EMBL" id="KPN32301.1"/>
    </source>
</evidence>
<proteinExistence type="predicted"/>
<organism evidence="1 2">
    <name type="scientific">Halolamina pelagica</name>
    <dbReference type="NCBI Taxonomy" id="699431"/>
    <lineage>
        <taxon>Archaea</taxon>
        <taxon>Methanobacteriati</taxon>
        <taxon>Methanobacteriota</taxon>
        <taxon>Stenosarchaea group</taxon>
        <taxon>Halobacteria</taxon>
        <taxon>Halobacteriales</taxon>
        <taxon>Haloferacaceae</taxon>
    </lineage>
</organism>
<dbReference type="STRING" id="699431.SY89_03069"/>
<dbReference type="Proteomes" id="UP000050535">
    <property type="component" value="Unassembled WGS sequence"/>
</dbReference>
<evidence type="ECO:0008006" key="3">
    <source>
        <dbReference type="Google" id="ProtNLM"/>
    </source>
</evidence>
<name>A0A0P7I5K3_9EURY</name>
<keyword evidence="2" id="KW-1185">Reference proteome</keyword>
<protein>
    <recommendedName>
        <fullName evidence="3">DUF58 domain-containing protein</fullName>
    </recommendedName>
</protein>
<dbReference type="AlphaFoldDB" id="A0A0P7I5K3"/>
<evidence type="ECO:0000313" key="2">
    <source>
        <dbReference type="Proteomes" id="UP000050535"/>
    </source>
</evidence>
<sequence>MRPTPRFLQIGTAGAVLVGVGVLAKSPVAVLGGVALGCWLLVEQYTALRSFAQATERLDVDVSPVRTAAIVDEPLSVTVDATLARPVDTTIEVAIDLPPAPSTGMRLRH</sequence>
<dbReference type="OrthoDB" id="3263at2157"/>
<dbReference type="RefSeq" id="WP_054584599.1">
    <property type="nucleotide sequence ID" value="NZ_LGUC01000001.1"/>
</dbReference>